<sequence length="151" mass="16630">MIINPENIPQRTTSTYPEEFKQRVAGRIKQAVGNAALIKNFGVNLVKLAPGSCSALRHWHSKQDEFIYVVEGEITLITNAGEQILTPGMMAGFPAGKADGHHLINKSSQVVIYLEVGDRTPNDEVDYPDDDLIASSSENGWIFSHKDGSEY</sequence>
<dbReference type="InterPro" id="IPR013096">
    <property type="entry name" value="Cupin_2"/>
</dbReference>
<accession>A0A433VDS6</accession>
<dbReference type="AlphaFoldDB" id="A0A433VDS6"/>
<dbReference type="InterPro" id="IPR051610">
    <property type="entry name" value="GPI/OXD"/>
</dbReference>
<dbReference type="PANTHER" id="PTHR35848">
    <property type="entry name" value="OXALATE-BINDING PROTEIN"/>
    <property type="match status" value="1"/>
</dbReference>
<dbReference type="CDD" id="cd02224">
    <property type="entry name" value="cupin_SPO2919-like"/>
    <property type="match status" value="1"/>
</dbReference>
<dbReference type="RefSeq" id="WP_127082893.1">
    <property type="nucleotide sequence ID" value="NZ_RSCL01000011.1"/>
</dbReference>
<name>A0A433VDS6_9CYAN</name>
<keyword evidence="1" id="KW-0479">Metal-binding</keyword>
<evidence type="ECO:0000313" key="4">
    <source>
        <dbReference type="Proteomes" id="UP000271624"/>
    </source>
</evidence>
<reference evidence="3" key="1">
    <citation type="submission" date="2018-12" db="EMBL/GenBank/DDBJ databases">
        <authorList>
            <person name="Will S."/>
            <person name="Neumann-Schaal M."/>
            <person name="Henke P."/>
        </authorList>
    </citation>
    <scope>NUCLEOTIDE SEQUENCE</scope>
    <source>
        <strain evidence="3">PCC 7102</strain>
    </source>
</reference>
<dbReference type="EMBL" id="RSCL01000011">
    <property type="protein sequence ID" value="RUT04270.1"/>
    <property type="molecule type" value="Genomic_DNA"/>
</dbReference>
<dbReference type="Pfam" id="PF07883">
    <property type="entry name" value="Cupin_2"/>
    <property type="match status" value="1"/>
</dbReference>
<evidence type="ECO:0000259" key="2">
    <source>
        <dbReference type="Pfam" id="PF07883"/>
    </source>
</evidence>
<gene>
    <name evidence="3" type="ORF">DSM106972_044980</name>
</gene>
<keyword evidence="4" id="KW-1185">Reference proteome</keyword>
<evidence type="ECO:0000313" key="3">
    <source>
        <dbReference type="EMBL" id="RUT04270.1"/>
    </source>
</evidence>
<feature type="domain" description="Cupin type-2" evidence="2">
    <location>
        <begin position="45"/>
        <end position="116"/>
    </location>
</feature>
<dbReference type="PANTHER" id="PTHR35848:SF9">
    <property type="entry name" value="SLL1358 PROTEIN"/>
    <property type="match status" value="1"/>
</dbReference>
<dbReference type="OrthoDB" id="116921at2"/>
<dbReference type="InterPro" id="IPR014710">
    <property type="entry name" value="RmlC-like_jellyroll"/>
</dbReference>
<dbReference type="GO" id="GO:0046872">
    <property type="term" value="F:metal ion binding"/>
    <property type="evidence" value="ECO:0007669"/>
    <property type="project" value="UniProtKB-KW"/>
</dbReference>
<dbReference type="Proteomes" id="UP000271624">
    <property type="component" value="Unassembled WGS sequence"/>
</dbReference>
<evidence type="ECO:0000256" key="1">
    <source>
        <dbReference type="ARBA" id="ARBA00022723"/>
    </source>
</evidence>
<comment type="caution">
    <text evidence="3">The sequence shown here is derived from an EMBL/GenBank/DDBJ whole genome shotgun (WGS) entry which is preliminary data.</text>
</comment>
<dbReference type="InterPro" id="IPR011051">
    <property type="entry name" value="RmlC_Cupin_sf"/>
</dbReference>
<organism evidence="3 4">
    <name type="scientific">Dulcicalothrix desertica PCC 7102</name>
    <dbReference type="NCBI Taxonomy" id="232991"/>
    <lineage>
        <taxon>Bacteria</taxon>
        <taxon>Bacillati</taxon>
        <taxon>Cyanobacteriota</taxon>
        <taxon>Cyanophyceae</taxon>
        <taxon>Nostocales</taxon>
        <taxon>Calotrichaceae</taxon>
        <taxon>Dulcicalothrix</taxon>
    </lineage>
</organism>
<dbReference type="Gene3D" id="2.60.120.10">
    <property type="entry name" value="Jelly Rolls"/>
    <property type="match status" value="1"/>
</dbReference>
<protein>
    <submittedName>
        <fullName evidence="3">Cupin</fullName>
    </submittedName>
</protein>
<proteinExistence type="predicted"/>
<reference evidence="3" key="2">
    <citation type="journal article" date="2019" name="Genome Biol. Evol.">
        <title>Day and night: Metabolic profiles and evolutionary relationships of six axenic non-marine cyanobacteria.</title>
        <authorList>
            <person name="Will S.E."/>
            <person name="Henke P."/>
            <person name="Boedeker C."/>
            <person name="Huang S."/>
            <person name="Brinkmann H."/>
            <person name="Rohde M."/>
            <person name="Jarek M."/>
            <person name="Friedl T."/>
            <person name="Seufert S."/>
            <person name="Schumacher M."/>
            <person name="Overmann J."/>
            <person name="Neumann-Schaal M."/>
            <person name="Petersen J."/>
        </authorList>
    </citation>
    <scope>NUCLEOTIDE SEQUENCE [LARGE SCALE GENOMIC DNA]</scope>
    <source>
        <strain evidence="3">PCC 7102</strain>
    </source>
</reference>
<dbReference type="SUPFAM" id="SSF51182">
    <property type="entry name" value="RmlC-like cupins"/>
    <property type="match status" value="1"/>
</dbReference>